<feature type="compositionally biased region" description="Basic residues" evidence="1">
    <location>
        <begin position="179"/>
        <end position="192"/>
    </location>
</feature>
<dbReference type="EMBL" id="CADCVL010000150">
    <property type="protein sequence ID" value="CAA9472690.1"/>
    <property type="molecule type" value="Genomic_DNA"/>
</dbReference>
<evidence type="ECO:0000256" key="1">
    <source>
        <dbReference type="SAM" id="MobiDB-lite"/>
    </source>
</evidence>
<feature type="compositionally biased region" description="Low complexity" evidence="1">
    <location>
        <begin position="217"/>
        <end position="226"/>
    </location>
</feature>
<reference evidence="2" key="1">
    <citation type="submission" date="2020-02" db="EMBL/GenBank/DDBJ databases">
        <authorList>
            <person name="Meier V. D."/>
        </authorList>
    </citation>
    <scope>NUCLEOTIDE SEQUENCE</scope>
    <source>
        <strain evidence="2">AVDCRST_MAG65</strain>
    </source>
</reference>
<sequence>AVSPVLCQRVDRRPLGLRALHPHRDLPADAAIGLRHRPPAVGRRRRRRCRCDRRRRRALPDRRAALRARRRGARRAAAPADDRHADSRRPAADGRRARRAPARRLRDHAGDPLDAVSLRDDAQPAVLRQQPPPAPLGVGSGPPARRRSRSAAAGGDRRAHAYRPAREPLARGQGSSAHLRQRRPPAGRRRARGAVPLWPQRQQAVLRRKPRPRRVPQPRARGASRPPRSRDAGGLHPQSPRARSAPRRGKRRL</sequence>
<feature type="compositionally biased region" description="Basic residues" evidence="1">
    <location>
        <begin position="34"/>
        <end position="49"/>
    </location>
</feature>
<organism evidence="2">
    <name type="scientific">uncultured Solirubrobacteraceae bacterium</name>
    <dbReference type="NCBI Taxonomy" id="1162706"/>
    <lineage>
        <taxon>Bacteria</taxon>
        <taxon>Bacillati</taxon>
        <taxon>Actinomycetota</taxon>
        <taxon>Thermoleophilia</taxon>
        <taxon>Solirubrobacterales</taxon>
        <taxon>Solirubrobacteraceae</taxon>
        <taxon>environmental samples</taxon>
    </lineage>
</organism>
<gene>
    <name evidence="2" type="ORF">AVDCRST_MAG65-903</name>
</gene>
<feature type="region of interest" description="Disordered" evidence="1">
    <location>
        <begin position="54"/>
        <end position="253"/>
    </location>
</feature>
<dbReference type="AlphaFoldDB" id="A0A6J4RFW6"/>
<feature type="compositionally biased region" description="Basic residues" evidence="1">
    <location>
        <begin position="244"/>
        <end position="253"/>
    </location>
</feature>
<feature type="compositionally biased region" description="Basic and acidic residues" evidence="1">
    <location>
        <begin position="80"/>
        <end position="95"/>
    </location>
</feature>
<feature type="compositionally biased region" description="Basic residues" evidence="1">
    <location>
        <begin position="65"/>
        <end position="74"/>
    </location>
</feature>
<feature type="compositionally biased region" description="Basic residues" evidence="1">
    <location>
        <begin position="96"/>
        <end position="106"/>
    </location>
</feature>
<feature type="non-terminal residue" evidence="2">
    <location>
        <position position="1"/>
    </location>
</feature>
<feature type="compositionally biased region" description="Basic residues" evidence="1">
    <location>
        <begin position="206"/>
        <end position="216"/>
    </location>
</feature>
<feature type="region of interest" description="Disordered" evidence="1">
    <location>
        <begin position="30"/>
        <end position="49"/>
    </location>
</feature>
<feature type="compositionally biased region" description="Basic and acidic residues" evidence="1">
    <location>
        <begin position="155"/>
        <end position="169"/>
    </location>
</feature>
<protein>
    <submittedName>
        <fullName evidence="2">Uncharacterized protein</fullName>
    </submittedName>
</protein>
<evidence type="ECO:0000313" key="2">
    <source>
        <dbReference type="EMBL" id="CAA9472690.1"/>
    </source>
</evidence>
<feature type="non-terminal residue" evidence="2">
    <location>
        <position position="253"/>
    </location>
</feature>
<name>A0A6J4RFW6_9ACTN</name>
<feature type="compositionally biased region" description="Basic and acidic residues" evidence="1">
    <location>
        <begin position="107"/>
        <end position="122"/>
    </location>
</feature>
<proteinExistence type="predicted"/>
<accession>A0A6J4RFW6</accession>